<sequence length="110" mass="12249">MTHMGGVMIHYSGQEALRVRGELYTFADENEARLMNASRENLRKNGSWLGFHIALVNITNKSSFLLIPDSELARTNWRGPKVLPYEQGFLRVAVGCVAILAVLTAAFNVL</sequence>
<evidence type="ECO:0000313" key="2">
    <source>
        <dbReference type="EMBL" id="NMB69766.1"/>
    </source>
</evidence>
<evidence type="ECO:0000313" key="3">
    <source>
        <dbReference type="Proteomes" id="UP000526033"/>
    </source>
</evidence>
<feature type="transmembrane region" description="Helical" evidence="1">
    <location>
        <begin position="48"/>
        <end position="68"/>
    </location>
</feature>
<comment type="caution">
    <text evidence="2">The sequence shown here is derived from an EMBL/GenBank/DDBJ whole genome shotgun (WGS) entry which is preliminary data.</text>
</comment>
<dbReference type="Proteomes" id="UP000526033">
    <property type="component" value="Unassembled WGS sequence"/>
</dbReference>
<organism evidence="2 3">
    <name type="scientific">candidate division WWE3 bacterium</name>
    <dbReference type="NCBI Taxonomy" id="2053526"/>
    <lineage>
        <taxon>Bacteria</taxon>
        <taxon>Katanobacteria</taxon>
    </lineage>
</organism>
<evidence type="ECO:0000256" key="1">
    <source>
        <dbReference type="SAM" id="Phobius"/>
    </source>
</evidence>
<dbReference type="EMBL" id="JAAZNL010000010">
    <property type="protein sequence ID" value="NMB69766.1"/>
    <property type="molecule type" value="Genomic_DNA"/>
</dbReference>
<gene>
    <name evidence="2" type="ORF">GYA27_00990</name>
</gene>
<protein>
    <submittedName>
        <fullName evidence="2">Uncharacterized protein</fullName>
    </submittedName>
</protein>
<keyword evidence="1" id="KW-0812">Transmembrane</keyword>
<name>A0A7X9DJW3_UNCKA</name>
<keyword evidence="1" id="KW-1133">Transmembrane helix</keyword>
<keyword evidence="1" id="KW-0472">Membrane</keyword>
<reference evidence="2 3" key="1">
    <citation type="journal article" date="2020" name="Biotechnol. Biofuels">
        <title>New insights from the biogas microbiome by comprehensive genome-resolved metagenomics of nearly 1600 species originating from multiple anaerobic digesters.</title>
        <authorList>
            <person name="Campanaro S."/>
            <person name="Treu L."/>
            <person name="Rodriguez-R L.M."/>
            <person name="Kovalovszki A."/>
            <person name="Ziels R.M."/>
            <person name="Maus I."/>
            <person name="Zhu X."/>
            <person name="Kougias P.G."/>
            <person name="Basile A."/>
            <person name="Luo G."/>
            <person name="Schluter A."/>
            <person name="Konstantinidis K.T."/>
            <person name="Angelidaki I."/>
        </authorList>
    </citation>
    <scope>NUCLEOTIDE SEQUENCE [LARGE SCALE GENOMIC DNA]</scope>
    <source>
        <strain evidence="2">AS27yjCOA_165</strain>
    </source>
</reference>
<feature type="transmembrane region" description="Helical" evidence="1">
    <location>
        <begin position="88"/>
        <end position="109"/>
    </location>
</feature>
<proteinExistence type="predicted"/>
<dbReference type="AlphaFoldDB" id="A0A7X9DJW3"/>
<accession>A0A7X9DJW3</accession>